<reference evidence="9" key="1">
    <citation type="submission" date="2025-08" db="UniProtKB">
        <authorList>
            <consortium name="RefSeq"/>
        </authorList>
    </citation>
    <scope>IDENTIFICATION</scope>
    <source>
        <tissue evidence="9">Muscle</tissue>
    </source>
</reference>
<dbReference type="Pfam" id="PF02219">
    <property type="entry name" value="MTHFR"/>
    <property type="match status" value="1"/>
</dbReference>
<dbReference type="CDD" id="cd00537">
    <property type="entry name" value="MTHFR"/>
    <property type="match status" value="1"/>
</dbReference>
<organism evidence="8 9">
    <name type="scientific">Bombus vosnesenskii</name>
    <dbReference type="NCBI Taxonomy" id="207650"/>
    <lineage>
        <taxon>Eukaryota</taxon>
        <taxon>Metazoa</taxon>
        <taxon>Ecdysozoa</taxon>
        <taxon>Arthropoda</taxon>
        <taxon>Hexapoda</taxon>
        <taxon>Insecta</taxon>
        <taxon>Pterygota</taxon>
        <taxon>Neoptera</taxon>
        <taxon>Endopterygota</taxon>
        <taxon>Hymenoptera</taxon>
        <taxon>Apocrita</taxon>
        <taxon>Aculeata</taxon>
        <taxon>Apoidea</taxon>
        <taxon>Anthophila</taxon>
        <taxon>Apidae</taxon>
        <taxon>Bombus</taxon>
        <taxon>Pyrobombus</taxon>
    </lineage>
</organism>
<comment type="cofactor">
    <cofactor evidence="1">
        <name>FAD</name>
        <dbReference type="ChEBI" id="CHEBI:57692"/>
    </cofactor>
</comment>
<dbReference type="PANTHER" id="PTHR45754">
    <property type="entry name" value="METHYLENETETRAHYDROFOLATE REDUCTASE"/>
    <property type="match status" value="1"/>
</dbReference>
<comment type="pathway">
    <text evidence="2 7">One-carbon metabolism; tetrahydrofolate interconversion.</text>
</comment>
<evidence type="ECO:0000256" key="7">
    <source>
        <dbReference type="RuleBase" id="RU004254"/>
    </source>
</evidence>
<evidence type="ECO:0000256" key="4">
    <source>
        <dbReference type="ARBA" id="ARBA00022630"/>
    </source>
</evidence>
<dbReference type="RefSeq" id="XP_033363887.1">
    <property type="nucleotide sequence ID" value="XM_033507996.1"/>
</dbReference>
<dbReference type="PANTHER" id="PTHR45754:SF3">
    <property type="entry name" value="METHYLENETETRAHYDROFOLATE REDUCTASE (NADPH)"/>
    <property type="match status" value="1"/>
</dbReference>
<keyword evidence="6" id="KW-0560">Oxidoreductase</keyword>
<sequence>MKKFVSKDKVHDPCIDDECDNIADHFRSVDTKREMIDLRKKLQDIIKTDAIFCSFEMMPVISKDLLQSFFTEMNKYHPLFYALTWHKNDMKDYLSLDIFNILPNNTLLHLIAKDLTSTDVKIILKEALEHGICNVFVLRGDSTKSNSEFSHAIDLVRFIRNQFGNIFCICIAGYPEMHPESSSKEMDLIYLKEKVDAGANFIITQIVFEASIFIKFVSDCKNIGINIPIIPGIFPILNYTCLQKMARICNIKIPKIILNTLECIKDNDEEVHNYAVEIATNIIKKIIASKTACGFHFFTLNKPSLSLEICDKLNIFH</sequence>
<dbReference type="GO" id="GO:0035999">
    <property type="term" value="P:tetrahydrofolate interconversion"/>
    <property type="evidence" value="ECO:0007669"/>
    <property type="project" value="UniProtKB-UniPathway"/>
</dbReference>
<dbReference type="KEGG" id="bvk:117241833"/>
<evidence type="ECO:0000313" key="8">
    <source>
        <dbReference type="Proteomes" id="UP000504631"/>
    </source>
</evidence>
<dbReference type="GO" id="GO:0009086">
    <property type="term" value="P:methionine biosynthetic process"/>
    <property type="evidence" value="ECO:0007669"/>
    <property type="project" value="TreeGrafter"/>
</dbReference>
<dbReference type="GO" id="GO:0005829">
    <property type="term" value="C:cytosol"/>
    <property type="evidence" value="ECO:0007669"/>
    <property type="project" value="TreeGrafter"/>
</dbReference>
<dbReference type="GO" id="GO:0004489">
    <property type="term" value="F:methylenetetrahydrofolate reductase [NAD(P)H] activity"/>
    <property type="evidence" value="ECO:0007669"/>
    <property type="project" value="InterPro"/>
</dbReference>
<evidence type="ECO:0000256" key="3">
    <source>
        <dbReference type="ARBA" id="ARBA00006743"/>
    </source>
</evidence>
<protein>
    <submittedName>
        <fullName evidence="9">Methylenetetrahydrofolate reductase</fullName>
    </submittedName>
</protein>
<name>A0A6J3LEV6_9HYME</name>
<evidence type="ECO:0000256" key="6">
    <source>
        <dbReference type="ARBA" id="ARBA00023002"/>
    </source>
</evidence>
<dbReference type="AlphaFoldDB" id="A0A6J3LEV6"/>
<dbReference type="GO" id="GO:0071949">
    <property type="term" value="F:FAD binding"/>
    <property type="evidence" value="ECO:0007669"/>
    <property type="project" value="TreeGrafter"/>
</dbReference>
<dbReference type="UniPathway" id="UPA00193"/>
<evidence type="ECO:0000256" key="5">
    <source>
        <dbReference type="ARBA" id="ARBA00022827"/>
    </source>
</evidence>
<dbReference type="SUPFAM" id="SSF51730">
    <property type="entry name" value="FAD-linked oxidoreductase"/>
    <property type="match status" value="1"/>
</dbReference>
<evidence type="ECO:0000313" key="9">
    <source>
        <dbReference type="RefSeq" id="XP_033363887.1"/>
    </source>
</evidence>
<proteinExistence type="inferred from homology"/>
<keyword evidence="8" id="KW-1185">Reference proteome</keyword>
<dbReference type="InterPro" id="IPR003171">
    <property type="entry name" value="Mehydrof_redctse-like"/>
</dbReference>
<evidence type="ECO:0000256" key="2">
    <source>
        <dbReference type="ARBA" id="ARBA00004777"/>
    </source>
</evidence>
<dbReference type="Gene3D" id="3.20.20.220">
    <property type="match status" value="1"/>
</dbReference>
<dbReference type="GeneID" id="117241833"/>
<comment type="similarity">
    <text evidence="3">Belongs to the methylenetetrahydrofolate reductase family.</text>
</comment>
<accession>A0A6J3LEV6</accession>
<evidence type="ECO:0000256" key="1">
    <source>
        <dbReference type="ARBA" id="ARBA00001974"/>
    </source>
</evidence>
<keyword evidence="5" id="KW-0274">FAD</keyword>
<gene>
    <name evidence="9" type="primary">LOC117241833</name>
</gene>
<keyword evidence="4" id="KW-0285">Flavoprotein</keyword>
<dbReference type="InterPro" id="IPR029041">
    <property type="entry name" value="FAD-linked_oxidoreductase-like"/>
</dbReference>
<dbReference type="Proteomes" id="UP000504631">
    <property type="component" value="Unplaced"/>
</dbReference>